<dbReference type="PANTHER" id="PTHR24006:SF687">
    <property type="entry name" value="UBIQUITIN CARBOXYL-TERMINAL HYDROLASE 10"/>
    <property type="match status" value="1"/>
</dbReference>
<dbReference type="InterPro" id="IPR028889">
    <property type="entry name" value="USP"/>
</dbReference>
<evidence type="ECO:0000256" key="7">
    <source>
        <dbReference type="RuleBase" id="RU366025"/>
    </source>
</evidence>
<dbReference type="GO" id="GO:0004843">
    <property type="term" value="F:cysteine-type deubiquitinase activity"/>
    <property type="evidence" value="ECO:0007669"/>
    <property type="project" value="UniProtKB-UniRule"/>
</dbReference>
<comment type="caution">
    <text evidence="10">The sequence shown here is derived from an EMBL/GenBank/DDBJ whole genome shotgun (WGS) entry which is preliminary data.</text>
</comment>
<dbReference type="Proteomes" id="UP000215902">
    <property type="component" value="Unassembled WGS sequence"/>
</dbReference>
<dbReference type="PROSITE" id="PS00972">
    <property type="entry name" value="USP_1"/>
    <property type="match status" value="1"/>
</dbReference>
<dbReference type="AlphaFoldDB" id="A0A267FDG9"/>
<gene>
    <name evidence="10" type="ORF">BOX15_Mlig005689g1</name>
</gene>
<keyword evidence="4 7" id="KW-0833">Ubl conjugation pathway</keyword>
<dbReference type="EC" id="3.4.19.12" evidence="7"/>
<evidence type="ECO:0000313" key="11">
    <source>
        <dbReference type="Proteomes" id="UP000215902"/>
    </source>
</evidence>
<dbReference type="SUPFAM" id="SSF54001">
    <property type="entry name" value="Cysteine proteinases"/>
    <property type="match status" value="1"/>
</dbReference>
<dbReference type="Pfam" id="PF00443">
    <property type="entry name" value="UCH"/>
    <property type="match status" value="1"/>
</dbReference>
<dbReference type="GO" id="GO:0005634">
    <property type="term" value="C:nucleus"/>
    <property type="evidence" value="ECO:0007669"/>
    <property type="project" value="TreeGrafter"/>
</dbReference>
<dbReference type="GO" id="GO:0016579">
    <property type="term" value="P:protein deubiquitination"/>
    <property type="evidence" value="ECO:0007669"/>
    <property type="project" value="InterPro"/>
</dbReference>
<evidence type="ECO:0000256" key="3">
    <source>
        <dbReference type="ARBA" id="ARBA00022670"/>
    </source>
</evidence>
<keyword evidence="11" id="KW-1185">Reference proteome</keyword>
<dbReference type="InterPro" id="IPR001394">
    <property type="entry name" value="Peptidase_C19_UCH"/>
</dbReference>
<feature type="compositionally biased region" description="Low complexity" evidence="8">
    <location>
        <begin position="108"/>
        <end position="123"/>
    </location>
</feature>
<dbReference type="OrthoDB" id="429671at2759"/>
<dbReference type="CDD" id="cd02257">
    <property type="entry name" value="Peptidase_C19"/>
    <property type="match status" value="1"/>
</dbReference>
<evidence type="ECO:0000313" key="10">
    <source>
        <dbReference type="EMBL" id="PAA71207.1"/>
    </source>
</evidence>
<comment type="similarity">
    <text evidence="2">Belongs to the peptidase C19 family. USP10 subfamily.</text>
</comment>
<feature type="compositionally biased region" description="Polar residues" evidence="8">
    <location>
        <begin position="291"/>
        <end position="304"/>
    </location>
</feature>
<dbReference type="PROSITE" id="PS00973">
    <property type="entry name" value="USP_2"/>
    <property type="match status" value="1"/>
</dbReference>
<dbReference type="EMBL" id="NIVC01001180">
    <property type="protein sequence ID" value="PAA71207.1"/>
    <property type="molecule type" value="Genomic_DNA"/>
</dbReference>
<feature type="region of interest" description="Disordered" evidence="8">
    <location>
        <begin position="108"/>
        <end position="135"/>
    </location>
</feature>
<protein>
    <recommendedName>
        <fullName evidence="7">Ubiquitin carboxyl-terminal hydrolase</fullName>
        <ecNumber evidence="7">3.4.19.12</ecNumber>
    </recommendedName>
</protein>
<keyword evidence="6 7" id="KW-0788">Thiol protease</keyword>
<dbReference type="InterPro" id="IPR050164">
    <property type="entry name" value="Peptidase_C19"/>
</dbReference>
<dbReference type="GO" id="GO:0005829">
    <property type="term" value="C:cytosol"/>
    <property type="evidence" value="ECO:0007669"/>
    <property type="project" value="TreeGrafter"/>
</dbReference>
<sequence length="548" mass="59614">MDSAGSHQLEFGYFDDYSRKRAELFSCPSPNALPVVGFDDCCFSCRQAACRCCVSAPVAASAVGENDSGIEEAPAAVTKPETKPAATGWAGLFRGTAAAQKAVVVSLPPTTNSSETSPPATAAWKSQQQPVPPEQDRELAAIGDALRRVAAQLGVAKAPVPLQPRGLNNSGNFCYINAILQMLFLCPPFHAFFRALGQQCQSFRNRGPSSTPALDCMVELLSYYSQAANPRKLTSGQPYTPHQAYQLVSAESAAMPSRGTELRAGREEDAEEFLSHLLNSLHDELAKATGDGSSHSNGQANGDKTAQAEADAETDVADEWQCVGPKNRSAVTRTCQSATGTIVSELFGGQLRHQLVRSNRPPTANLQPFFVLPLDIDLPDWSAGTLAEALEAVTKPELVETSEGRATKTQLFELPPRLLLLQLKRFHYAEASAGVVKIDRRLDLPETLKLRKAWLSHQARAKPQRLDYCLFAIVYHVGHATSGHYITAVLQPGLNRWIMLDDANVAFFPTDRTDLCAPELPSVKQPDQPRRLHPYVLMYRRADCVGFA</sequence>
<dbReference type="InterPro" id="IPR018200">
    <property type="entry name" value="USP_CS"/>
</dbReference>
<evidence type="ECO:0000256" key="4">
    <source>
        <dbReference type="ARBA" id="ARBA00022786"/>
    </source>
</evidence>
<dbReference type="InterPro" id="IPR038765">
    <property type="entry name" value="Papain-like_cys_pep_sf"/>
</dbReference>
<comment type="catalytic activity">
    <reaction evidence="1 7">
        <text>Thiol-dependent hydrolysis of ester, thioester, amide, peptide and isopeptide bonds formed by the C-terminal Gly of ubiquitin (a 76-residue protein attached to proteins as an intracellular targeting signal).</text>
        <dbReference type="EC" id="3.4.19.12"/>
    </reaction>
</comment>
<feature type="region of interest" description="Disordered" evidence="8">
    <location>
        <begin position="287"/>
        <end position="310"/>
    </location>
</feature>
<feature type="domain" description="USP" evidence="9">
    <location>
        <begin position="165"/>
        <end position="542"/>
    </location>
</feature>
<dbReference type="GO" id="GO:0006508">
    <property type="term" value="P:proteolysis"/>
    <property type="evidence" value="ECO:0007669"/>
    <property type="project" value="UniProtKB-KW"/>
</dbReference>
<accession>A0A267FDG9</accession>
<proteinExistence type="inferred from homology"/>
<organism evidence="10 11">
    <name type="scientific">Macrostomum lignano</name>
    <dbReference type="NCBI Taxonomy" id="282301"/>
    <lineage>
        <taxon>Eukaryota</taxon>
        <taxon>Metazoa</taxon>
        <taxon>Spiralia</taxon>
        <taxon>Lophotrochozoa</taxon>
        <taxon>Platyhelminthes</taxon>
        <taxon>Rhabditophora</taxon>
        <taxon>Macrostomorpha</taxon>
        <taxon>Macrostomida</taxon>
        <taxon>Macrostomidae</taxon>
        <taxon>Macrostomum</taxon>
    </lineage>
</organism>
<dbReference type="PROSITE" id="PS50235">
    <property type="entry name" value="USP_3"/>
    <property type="match status" value="1"/>
</dbReference>
<dbReference type="STRING" id="282301.A0A267FDG9"/>
<evidence type="ECO:0000256" key="5">
    <source>
        <dbReference type="ARBA" id="ARBA00022801"/>
    </source>
</evidence>
<evidence type="ECO:0000259" key="9">
    <source>
        <dbReference type="PROSITE" id="PS50235"/>
    </source>
</evidence>
<name>A0A267FDG9_9PLAT</name>
<reference evidence="10 11" key="1">
    <citation type="submission" date="2017-06" db="EMBL/GenBank/DDBJ databases">
        <title>A platform for efficient transgenesis in Macrostomum lignano, a flatworm model organism for stem cell research.</title>
        <authorList>
            <person name="Berezikov E."/>
        </authorList>
    </citation>
    <scope>NUCLEOTIDE SEQUENCE [LARGE SCALE GENOMIC DNA]</scope>
    <source>
        <strain evidence="10">DV1</strain>
        <tissue evidence="10">Whole organism</tissue>
    </source>
</reference>
<evidence type="ECO:0000256" key="1">
    <source>
        <dbReference type="ARBA" id="ARBA00000707"/>
    </source>
</evidence>
<keyword evidence="3 7" id="KW-0645">Protease</keyword>
<dbReference type="Gene3D" id="3.90.70.10">
    <property type="entry name" value="Cysteine proteinases"/>
    <property type="match status" value="1"/>
</dbReference>
<keyword evidence="5 7" id="KW-0378">Hydrolase</keyword>
<evidence type="ECO:0000256" key="8">
    <source>
        <dbReference type="SAM" id="MobiDB-lite"/>
    </source>
</evidence>
<evidence type="ECO:0000256" key="6">
    <source>
        <dbReference type="ARBA" id="ARBA00022807"/>
    </source>
</evidence>
<evidence type="ECO:0000256" key="2">
    <source>
        <dbReference type="ARBA" id="ARBA00005427"/>
    </source>
</evidence>
<dbReference type="PANTHER" id="PTHR24006">
    <property type="entry name" value="UBIQUITIN CARBOXYL-TERMINAL HYDROLASE"/>
    <property type="match status" value="1"/>
</dbReference>